<keyword evidence="1" id="KW-1133">Transmembrane helix</keyword>
<dbReference type="AlphaFoldDB" id="A0A2N9X5G2"/>
<dbReference type="GO" id="GO:0005886">
    <property type="term" value="C:plasma membrane"/>
    <property type="evidence" value="ECO:0007669"/>
    <property type="project" value="TreeGrafter"/>
</dbReference>
<dbReference type="Pfam" id="PF05656">
    <property type="entry name" value="DUF805"/>
    <property type="match status" value="1"/>
</dbReference>
<reference evidence="2" key="1">
    <citation type="journal article" date="2017" name="MBio">
        <title>Type VI secretion-mediated competition in the bee gut microbiome.</title>
        <authorList>
            <person name="Steele M.I."/>
            <person name="Kwong W.K."/>
            <person name="Powell J.E."/>
            <person name="Whiteley M."/>
            <person name="Moran N.A."/>
        </authorList>
    </citation>
    <scope>NUCLEOTIDE SEQUENCE [LARGE SCALE GENOMIC DNA]</scope>
    <source>
        <strain evidence="2">WkB273</strain>
    </source>
</reference>
<evidence type="ECO:0000313" key="2">
    <source>
        <dbReference type="EMBL" id="PIT38415.1"/>
    </source>
</evidence>
<accession>A0A2N9X5G2</accession>
<gene>
    <name evidence="2" type="ORF">BHC54_07685</name>
</gene>
<protein>
    <recommendedName>
        <fullName evidence="4">DUF805 domain-containing protein</fullName>
    </recommendedName>
</protein>
<evidence type="ECO:0000313" key="3">
    <source>
        <dbReference type="Proteomes" id="UP000230202"/>
    </source>
</evidence>
<feature type="transmembrane region" description="Helical" evidence="1">
    <location>
        <begin position="53"/>
        <end position="72"/>
    </location>
</feature>
<comment type="caution">
    <text evidence="2">The sequence shown here is derived from an EMBL/GenBank/DDBJ whole genome shotgun (WGS) entry which is preliminary data.</text>
</comment>
<keyword evidence="1" id="KW-0812">Transmembrane</keyword>
<name>A0A2N9X5G2_9NEIS</name>
<evidence type="ECO:0000256" key="1">
    <source>
        <dbReference type="SAM" id="Phobius"/>
    </source>
</evidence>
<feature type="transmembrane region" description="Helical" evidence="1">
    <location>
        <begin position="24"/>
        <end position="47"/>
    </location>
</feature>
<dbReference type="RefSeq" id="WP_100152371.1">
    <property type="nucleotide sequence ID" value="NZ_MEIL01000029.1"/>
</dbReference>
<dbReference type="PANTHER" id="PTHR34980:SF2">
    <property type="entry name" value="INNER MEMBRANE PROTEIN YHAH-RELATED"/>
    <property type="match status" value="1"/>
</dbReference>
<dbReference type="Proteomes" id="UP000230202">
    <property type="component" value="Unassembled WGS sequence"/>
</dbReference>
<feature type="transmembrane region" description="Helical" evidence="1">
    <location>
        <begin position="84"/>
        <end position="106"/>
    </location>
</feature>
<organism evidence="2 3">
    <name type="scientific">Snodgrassella alvi</name>
    <dbReference type="NCBI Taxonomy" id="1196083"/>
    <lineage>
        <taxon>Bacteria</taxon>
        <taxon>Pseudomonadati</taxon>
        <taxon>Pseudomonadota</taxon>
        <taxon>Betaproteobacteria</taxon>
        <taxon>Neisseriales</taxon>
        <taxon>Neisseriaceae</taxon>
        <taxon>Snodgrassella</taxon>
    </lineage>
</organism>
<proteinExistence type="predicted"/>
<dbReference type="InterPro" id="IPR008523">
    <property type="entry name" value="DUF805"/>
</dbReference>
<dbReference type="PANTHER" id="PTHR34980">
    <property type="entry name" value="INNER MEMBRANE PROTEIN-RELATED-RELATED"/>
    <property type="match status" value="1"/>
</dbReference>
<keyword evidence="1" id="KW-0472">Membrane</keyword>
<dbReference type="EMBL" id="MEIL01000029">
    <property type="protein sequence ID" value="PIT38415.1"/>
    <property type="molecule type" value="Genomic_DNA"/>
</dbReference>
<keyword evidence="3" id="KW-1185">Reference proteome</keyword>
<evidence type="ECO:0008006" key="4">
    <source>
        <dbReference type="Google" id="ProtNLM"/>
    </source>
</evidence>
<sequence length="121" mass="13875">MEWFISCMTTNYFNFQGRARRKEYWLFILFFYIICIGIGVIAGFMGVGKSGTAIKALQLILLLIFLIPSLAVQVRRLHDISRSGWWILLNLIPLIGPLVIFIFNLLDSTPGDNEYGPNPKY</sequence>